<keyword evidence="5 7" id="KW-0472">Membrane</keyword>
<keyword evidence="6" id="KW-0325">Glycoprotein</keyword>
<gene>
    <name evidence="8" type="primary">101896604</name>
</gene>
<dbReference type="GO" id="GO:0022857">
    <property type="term" value="F:transmembrane transporter activity"/>
    <property type="evidence" value="ECO:0007669"/>
    <property type="project" value="InterPro"/>
</dbReference>
<feature type="transmembrane region" description="Helical" evidence="7">
    <location>
        <begin position="86"/>
        <end position="107"/>
    </location>
</feature>
<feature type="transmembrane region" description="Helical" evidence="7">
    <location>
        <begin position="416"/>
        <end position="438"/>
    </location>
</feature>
<evidence type="ECO:0000256" key="2">
    <source>
        <dbReference type="ARBA" id="ARBA00007168"/>
    </source>
</evidence>
<dbReference type="GO" id="GO:0016020">
    <property type="term" value="C:membrane"/>
    <property type="evidence" value="ECO:0007669"/>
    <property type="project" value="UniProtKB-SubCell"/>
</dbReference>
<dbReference type="VEuPathDB" id="VectorBase:MDOA000563"/>
<evidence type="ECO:0000256" key="4">
    <source>
        <dbReference type="ARBA" id="ARBA00022989"/>
    </source>
</evidence>
<organism evidence="8">
    <name type="scientific">Musca domestica</name>
    <name type="common">House fly</name>
    <dbReference type="NCBI Taxonomy" id="7370"/>
    <lineage>
        <taxon>Eukaryota</taxon>
        <taxon>Metazoa</taxon>
        <taxon>Ecdysozoa</taxon>
        <taxon>Arthropoda</taxon>
        <taxon>Hexapoda</taxon>
        <taxon>Insecta</taxon>
        <taxon>Pterygota</taxon>
        <taxon>Neoptera</taxon>
        <taxon>Endopterygota</taxon>
        <taxon>Diptera</taxon>
        <taxon>Brachycera</taxon>
        <taxon>Muscomorpha</taxon>
        <taxon>Muscoidea</taxon>
        <taxon>Muscidae</taxon>
        <taxon>Musca</taxon>
    </lineage>
</organism>
<evidence type="ECO:0000256" key="5">
    <source>
        <dbReference type="ARBA" id="ARBA00023136"/>
    </source>
</evidence>
<evidence type="ECO:0000256" key="6">
    <source>
        <dbReference type="ARBA" id="ARBA00023180"/>
    </source>
</evidence>
<evidence type="ECO:0000313" key="8">
    <source>
        <dbReference type="EnsemblMetazoa" id="MDOA000563-PA"/>
    </source>
</evidence>
<sequence>MDNLRGQRMSMKNVCPEEMAEMAEMWRQSRLMEEMMDKRRSQHMAMRNSVMMDEIRPLQRQVSRKEAAAPSPMPEINHKKHSCTDVHCLIIFVCFIVAWFYIAHFALSQGDLNRVVLPTDSKNRKCGIDSGVVNKPYLYFFDLDKCLDVETALGGCKTKQVCVEQCPQQAFVWGDHVADSELENAKNLLICDDDVDKKELRTRAQINSAVAQGHCSALYVKSTVVFNYCMPFSSQDLCNFLPDSLKNRKRRSLPPPSEALSLNDVFDRYDEFKRRTAQFCRRNDTTPDVMLKQKVEQTHSSSTKLIAAIIAKFGSNDSVGNERLAEDIKKDLKSSWKVIAMAFIIHVTLALLFIALLRYVARPLVWLSIFGVFIGLALSLLYSVKQYSFYSRYPTVPQHSVNLMASLENIVHNKDFWMWVSVLTGAVFVIILLVVLVLRKRIAIAIALIKEASKAITSTISSIFFPLFPGFLYILVSILAGVVLLYLSSIGNNSFRVFMQLDANNPLPVESCECDGPAMSYELNGKCLPDVFEAHCHISNTNRSCVETVCRFAEIEKTPMVQWFTYFCIFTYFWVVFFISAYGDMVLACTFSMWYWTFDKKNNLETMPVFKAMAKTTLYHLGTLAFGSLVLAVCRMIRYLLDFLEKRLKMYNNKLTQALLCCMKCFFWLLENFLRFLNRNAYITCAIHSTSFCASSQKAFGLITQNILRMYAIDKVSDFLFLLSKILLTACTCFATHLVLTTYPQVFNVNYPWVPIFFIVILGYIMADVIFSTYSMAVDTLFFCFLEDSNENDGSAEKPYYMSKNLSKLLNEKNAQKKVKKMRGDFIRQ</sequence>
<dbReference type="Pfam" id="PF04515">
    <property type="entry name" value="Choline_transpo"/>
    <property type="match status" value="1"/>
</dbReference>
<feature type="transmembrane region" description="Helical" evidence="7">
    <location>
        <begin position="752"/>
        <end position="771"/>
    </location>
</feature>
<comment type="similarity">
    <text evidence="2">Belongs to the CTL (choline transporter-like) family.</text>
</comment>
<name>A0A1I8M2F3_MUSDO</name>
<dbReference type="InterPro" id="IPR007603">
    <property type="entry name" value="Choline_transptr-like"/>
</dbReference>
<feature type="transmembrane region" description="Helical" evidence="7">
    <location>
        <begin position="617"/>
        <end position="641"/>
    </location>
</feature>
<feature type="transmembrane region" description="Helical" evidence="7">
    <location>
        <begin position="653"/>
        <end position="670"/>
    </location>
</feature>
<accession>A0A1I8M2F3</accession>
<dbReference type="PANTHER" id="PTHR12385">
    <property type="entry name" value="CHOLINE TRANSPORTER-LIKE (SLC FAMILY 44)"/>
    <property type="match status" value="1"/>
</dbReference>
<feature type="transmembrane region" description="Helical" evidence="7">
    <location>
        <begin position="563"/>
        <end position="596"/>
    </location>
</feature>
<evidence type="ECO:0008006" key="9">
    <source>
        <dbReference type="Google" id="ProtNLM"/>
    </source>
</evidence>
<feature type="transmembrane region" description="Helical" evidence="7">
    <location>
        <begin position="719"/>
        <end position="740"/>
    </location>
</feature>
<evidence type="ECO:0000256" key="7">
    <source>
        <dbReference type="SAM" id="Phobius"/>
    </source>
</evidence>
<protein>
    <recommendedName>
        <fullName evidence="9">Plasma-membrane choline transporter</fullName>
    </recommendedName>
</protein>
<comment type="subcellular location">
    <subcellularLocation>
        <location evidence="1">Membrane</location>
        <topology evidence="1">Multi-pass membrane protein</topology>
    </subcellularLocation>
</comment>
<proteinExistence type="inferred from homology"/>
<dbReference type="PANTHER" id="PTHR12385:SF14">
    <property type="entry name" value="CHOLINE TRANSPORTER-LIKE 2"/>
    <property type="match status" value="1"/>
</dbReference>
<dbReference type="AlphaFoldDB" id="A0A1I8M2F3"/>
<evidence type="ECO:0000256" key="1">
    <source>
        <dbReference type="ARBA" id="ARBA00004141"/>
    </source>
</evidence>
<feature type="transmembrane region" description="Helical" evidence="7">
    <location>
        <begin position="459"/>
        <end position="487"/>
    </location>
</feature>
<feature type="transmembrane region" description="Helical" evidence="7">
    <location>
        <begin position="364"/>
        <end position="384"/>
    </location>
</feature>
<evidence type="ECO:0000256" key="3">
    <source>
        <dbReference type="ARBA" id="ARBA00022692"/>
    </source>
</evidence>
<keyword evidence="4 7" id="KW-1133">Transmembrane helix</keyword>
<dbReference type="EnsemblMetazoa" id="MDOA000563-RA">
    <property type="protein sequence ID" value="MDOA000563-PA"/>
    <property type="gene ID" value="MDOA000563"/>
</dbReference>
<dbReference type="OrthoDB" id="420519at2759"/>
<feature type="transmembrane region" description="Helical" evidence="7">
    <location>
        <begin position="338"/>
        <end position="357"/>
    </location>
</feature>
<dbReference type="KEGG" id="mde:101896604"/>
<dbReference type="eggNOG" id="KOG1362">
    <property type="taxonomic scope" value="Eukaryota"/>
</dbReference>
<keyword evidence="3 7" id="KW-0812">Transmembrane</keyword>
<reference evidence="8" key="1">
    <citation type="submission" date="2020-05" db="UniProtKB">
        <authorList>
            <consortium name="EnsemblMetazoa"/>
        </authorList>
    </citation>
    <scope>IDENTIFICATION</scope>
    <source>
        <strain evidence="8">Aabys</strain>
    </source>
</reference>
<dbReference type="VEuPathDB" id="VectorBase:MDOMA2_002894"/>
<dbReference type="RefSeq" id="XP_005190311.2">
    <property type="nucleotide sequence ID" value="XM_005190254.2"/>
</dbReference>